<keyword evidence="3 6" id="KW-0732">Signal</keyword>
<proteinExistence type="inferred from homology"/>
<comment type="similarity">
    <text evidence="5">Belongs to the bacterial solute-binding protein PotD/PotF family.</text>
</comment>
<dbReference type="Gene3D" id="3.40.190.10">
    <property type="entry name" value="Periplasmic binding protein-like II"/>
    <property type="match status" value="2"/>
</dbReference>
<dbReference type="PIRSF" id="PIRSF019574">
    <property type="entry name" value="Periplasmic_polyamine_BP"/>
    <property type="match status" value="1"/>
</dbReference>
<organism evidence="7 8">
    <name type="scientific">Shewanella canadensis</name>
    <dbReference type="NCBI Taxonomy" id="271096"/>
    <lineage>
        <taxon>Bacteria</taxon>
        <taxon>Pseudomonadati</taxon>
        <taxon>Pseudomonadota</taxon>
        <taxon>Gammaproteobacteria</taxon>
        <taxon>Alteromonadales</taxon>
        <taxon>Shewanellaceae</taxon>
        <taxon>Shewanella</taxon>
    </lineage>
</organism>
<dbReference type="PRINTS" id="PR00909">
    <property type="entry name" value="SPERMDNBNDNG"/>
</dbReference>
<name>A0A431WV15_9GAMM</name>
<dbReference type="InterPro" id="IPR006059">
    <property type="entry name" value="SBP"/>
</dbReference>
<dbReference type="CDD" id="cd13659">
    <property type="entry name" value="PBP2_PotF"/>
    <property type="match status" value="1"/>
</dbReference>
<comment type="function">
    <text evidence="5">Required for the activity of the bacterial periplasmic transport system of putrescine.</text>
</comment>
<dbReference type="EMBL" id="RXNU01000005">
    <property type="protein sequence ID" value="RTR38904.1"/>
    <property type="molecule type" value="Genomic_DNA"/>
</dbReference>
<evidence type="ECO:0000256" key="4">
    <source>
        <dbReference type="ARBA" id="ARBA00022764"/>
    </source>
</evidence>
<dbReference type="RefSeq" id="WP_126520513.1">
    <property type="nucleotide sequence ID" value="NZ_RXNU01000005.1"/>
</dbReference>
<dbReference type="PANTHER" id="PTHR30222:SF12">
    <property type="entry name" value="NORSPERMIDINE SENSOR"/>
    <property type="match status" value="1"/>
</dbReference>
<dbReference type="AlphaFoldDB" id="A0A431WV15"/>
<protein>
    <recommendedName>
        <fullName evidence="5">Putrescine-binding periplasmic protein</fullName>
    </recommendedName>
</protein>
<keyword evidence="2 5" id="KW-0813">Transport</keyword>
<reference evidence="7 8" key="1">
    <citation type="submission" date="2018-12" db="EMBL/GenBank/DDBJ databases">
        <authorList>
            <person name="Yu L."/>
        </authorList>
    </citation>
    <scope>NUCLEOTIDE SEQUENCE [LARGE SCALE GENOMIC DNA]</scope>
    <source>
        <strain evidence="7 8">HAW-EB2</strain>
    </source>
</reference>
<evidence type="ECO:0000313" key="8">
    <source>
        <dbReference type="Proteomes" id="UP000267448"/>
    </source>
</evidence>
<keyword evidence="8" id="KW-1185">Reference proteome</keyword>
<dbReference type="GO" id="GO:0019808">
    <property type="term" value="F:polyamine binding"/>
    <property type="evidence" value="ECO:0007669"/>
    <property type="project" value="InterPro"/>
</dbReference>
<dbReference type="Pfam" id="PF13416">
    <property type="entry name" value="SBP_bac_8"/>
    <property type="match status" value="1"/>
</dbReference>
<evidence type="ECO:0000256" key="2">
    <source>
        <dbReference type="ARBA" id="ARBA00022448"/>
    </source>
</evidence>
<dbReference type="SUPFAM" id="SSF53850">
    <property type="entry name" value="Periplasmic binding protein-like II"/>
    <property type="match status" value="1"/>
</dbReference>
<keyword evidence="4 5" id="KW-0574">Periplasm</keyword>
<evidence type="ECO:0000256" key="5">
    <source>
        <dbReference type="PIRNR" id="PIRNR019574"/>
    </source>
</evidence>
<evidence type="ECO:0000256" key="6">
    <source>
        <dbReference type="SAM" id="SignalP"/>
    </source>
</evidence>
<dbReference type="GO" id="GO:0042597">
    <property type="term" value="C:periplasmic space"/>
    <property type="evidence" value="ECO:0007669"/>
    <property type="project" value="UniProtKB-SubCell"/>
</dbReference>
<dbReference type="Proteomes" id="UP000267448">
    <property type="component" value="Unassembled WGS sequence"/>
</dbReference>
<dbReference type="InterPro" id="IPR001188">
    <property type="entry name" value="Sperm_putr-bd"/>
</dbReference>
<feature type="signal peptide" evidence="6">
    <location>
        <begin position="1"/>
        <end position="21"/>
    </location>
</feature>
<evidence type="ECO:0000256" key="3">
    <source>
        <dbReference type="ARBA" id="ARBA00022729"/>
    </source>
</evidence>
<gene>
    <name evidence="7" type="ORF">EKG38_12175</name>
</gene>
<evidence type="ECO:0000256" key="1">
    <source>
        <dbReference type="ARBA" id="ARBA00004418"/>
    </source>
</evidence>
<comment type="subcellular location">
    <subcellularLocation>
        <location evidence="1 5">Periplasm</location>
    </subcellularLocation>
</comment>
<comment type="caution">
    <text evidence="7">The sequence shown here is derived from an EMBL/GenBank/DDBJ whole genome shotgun (WGS) entry which is preliminary data.</text>
</comment>
<evidence type="ECO:0000313" key="7">
    <source>
        <dbReference type="EMBL" id="RTR38904.1"/>
    </source>
</evidence>
<dbReference type="PANTHER" id="PTHR30222">
    <property type="entry name" value="SPERMIDINE/PUTRESCINE-BINDING PERIPLASMIC PROTEIN"/>
    <property type="match status" value="1"/>
</dbReference>
<feature type="chain" id="PRO_5019189922" description="Putrescine-binding periplasmic protein" evidence="6">
    <location>
        <begin position="22"/>
        <end position="362"/>
    </location>
</feature>
<sequence>MKTQTKILFATLVLCTTSVSAAENTLNIYNWSDYISEEAIASFEAKTGIEVNYDVYDSQELAETKLLVGKTGYDLVVSSGSFLQRQIKVGVFQPLDKSRLKNYHHLDPKVLEIVASFDEGNQHAIPYMWGTTGIGYNIDKASQILGNKPVNSWELLFQVDTVSKFTDCGVAMVDAPSEVVSAMLKYLGKNPNSQDLADLKLVEEHLLKIRPYITYFHSSSYVTDLASGNICLAMGWSGDVFMAANRAIEAKNGINVNYVIPREGAQGWADTFNITIDSKNVDAAYAFLDHILEPQVIAGISNYVWYANANQDAFEYVDSDITSHPGIYPDNKTRDNLFADKGRTLKYERAMNRMWTRVKTGL</sequence>
<dbReference type="OrthoDB" id="9769319at2"/>
<dbReference type="GO" id="GO:0015846">
    <property type="term" value="P:polyamine transport"/>
    <property type="evidence" value="ECO:0007669"/>
    <property type="project" value="InterPro"/>
</dbReference>
<accession>A0A431WV15</accession>